<organism evidence="3">
    <name type="scientific">marine sediment metagenome</name>
    <dbReference type="NCBI Taxonomy" id="412755"/>
    <lineage>
        <taxon>unclassified sequences</taxon>
        <taxon>metagenomes</taxon>
        <taxon>ecological metagenomes</taxon>
    </lineage>
</organism>
<dbReference type="EMBL" id="BART01036500">
    <property type="protein sequence ID" value="GAH11597.1"/>
    <property type="molecule type" value="Genomic_DNA"/>
</dbReference>
<dbReference type="Pfam" id="PF01177">
    <property type="entry name" value="Asp_Glu_race"/>
    <property type="match status" value="1"/>
</dbReference>
<dbReference type="GO" id="GO:0047661">
    <property type="term" value="F:amino-acid racemase activity"/>
    <property type="evidence" value="ECO:0007669"/>
    <property type="project" value="InterPro"/>
</dbReference>
<dbReference type="NCBIfam" id="TIGR00035">
    <property type="entry name" value="asp_race"/>
    <property type="match status" value="1"/>
</dbReference>
<evidence type="ECO:0008006" key="4">
    <source>
        <dbReference type="Google" id="ProtNLM"/>
    </source>
</evidence>
<comment type="caution">
    <text evidence="3">The sequence shown here is derived from an EMBL/GenBank/DDBJ whole genome shotgun (WGS) entry which is preliminary data.</text>
</comment>
<evidence type="ECO:0000256" key="1">
    <source>
        <dbReference type="ARBA" id="ARBA00007847"/>
    </source>
</evidence>
<dbReference type="Gene3D" id="3.40.50.1860">
    <property type="match status" value="2"/>
</dbReference>
<comment type="similarity">
    <text evidence="1">Belongs to the aspartate/glutamate racemases family.</text>
</comment>
<dbReference type="PANTHER" id="PTHR21198:SF7">
    <property type="entry name" value="ASPARTATE-GLUTAMATE RACEMASE FAMILY"/>
    <property type="match status" value="1"/>
</dbReference>
<dbReference type="SUPFAM" id="SSF53681">
    <property type="entry name" value="Aspartate/glutamate racemase"/>
    <property type="match status" value="1"/>
</dbReference>
<evidence type="ECO:0000256" key="2">
    <source>
        <dbReference type="ARBA" id="ARBA00023235"/>
    </source>
</evidence>
<dbReference type="PANTHER" id="PTHR21198">
    <property type="entry name" value="GLUTAMATE RACEMASE"/>
    <property type="match status" value="1"/>
</dbReference>
<sequence>MHYFYEDLVREISIPILHMIREVVYAVTASLPRCKRLGLIATTGTITSNLYQKEFLKVGGEVIVPDPQCQAKVMDAILRIKASHEKDRARKELIKAANLLIERKVQALILGCTEVTLVIKTRDFPVPVFDSTKILAEATVKFARSETISSQWDI</sequence>
<keyword evidence="2" id="KW-0413">Isomerase</keyword>
<proteinExistence type="inferred from homology"/>
<dbReference type="InterPro" id="IPR001920">
    <property type="entry name" value="Asp/Glu_race"/>
</dbReference>
<dbReference type="InterPro" id="IPR015942">
    <property type="entry name" value="Asp/Glu/hydantoin_racemase"/>
</dbReference>
<protein>
    <recommendedName>
        <fullName evidence="4">Aspartate racemase</fullName>
    </recommendedName>
</protein>
<gene>
    <name evidence="3" type="ORF">S01H4_61526</name>
</gene>
<evidence type="ECO:0000313" key="3">
    <source>
        <dbReference type="EMBL" id="GAH11597.1"/>
    </source>
</evidence>
<dbReference type="InterPro" id="IPR004380">
    <property type="entry name" value="Asp_race"/>
</dbReference>
<dbReference type="AlphaFoldDB" id="X1CUW9"/>
<accession>X1CUW9</accession>
<reference evidence="3" key="1">
    <citation type="journal article" date="2014" name="Front. Microbiol.">
        <title>High frequency of phylogenetically diverse reductive dehalogenase-homologous genes in deep subseafloor sedimentary metagenomes.</title>
        <authorList>
            <person name="Kawai M."/>
            <person name="Futagami T."/>
            <person name="Toyoda A."/>
            <person name="Takaki Y."/>
            <person name="Nishi S."/>
            <person name="Hori S."/>
            <person name="Arai W."/>
            <person name="Tsubouchi T."/>
            <person name="Morono Y."/>
            <person name="Uchiyama I."/>
            <person name="Ito T."/>
            <person name="Fujiyama A."/>
            <person name="Inagaki F."/>
            <person name="Takami H."/>
        </authorList>
    </citation>
    <scope>NUCLEOTIDE SEQUENCE</scope>
    <source>
        <strain evidence="3">Expedition CK06-06</strain>
    </source>
</reference>
<name>X1CUW9_9ZZZZ</name>